<dbReference type="InterPro" id="IPR015005">
    <property type="entry name" value="DUF1854"/>
</dbReference>
<feature type="domain" description="DUF1854" evidence="1">
    <location>
        <begin position="34"/>
        <end position="163"/>
    </location>
</feature>
<evidence type="ECO:0000259" key="1">
    <source>
        <dbReference type="Pfam" id="PF08909"/>
    </source>
</evidence>
<accession>A0A1G8FGJ6</accession>
<dbReference type="OrthoDB" id="2852740at2"/>
<protein>
    <recommendedName>
        <fullName evidence="1">DUF1854 domain-containing protein</fullName>
    </recommendedName>
</protein>
<dbReference type="EMBL" id="FNDX01000001">
    <property type="protein sequence ID" value="SDH81235.1"/>
    <property type="molecule type" value="Genomic_DNA"/>
</dbReference>
<sequence>MKDPYEIRILPPAAVNLKRGAGGVLGGKVENTHYEELTVYRTFPFRFDEEYISVRNAKGEELGIIRELAELEQDSREELRRELQYRYFLPRVNRIVSVKFKSDLWLWDLKTHLGPTRLAMRNLQDYVQLHSGGRVILSDISGKRCQITDWRSLDGHSRKWLEDTL</sequence>
<name>A0A1G8FGJ6_9BACL</name>
<reference evidence="3" key="1">
    <citation type="submission" date="2016-10" db="EMBL/GenBank/DDBJ databases">
        <authorList>
            <person name="Varghese N."/>
            <person name="Submissions S."/>
        </authorList>
    </citation>
    <scope>NUCLEOTIDE SEQUENCE [LARGE SCALE GENOMIC DNA]</scope>
    <source>
        <strain evidence="3">CGMCC 1.11012</strain>
    </source>
</reference>
<keyword evidence="3" id="KW-1185">Reference proteome</keyword>
<gene>
    <name evidence="2" type="ORF">SAMN05216192_101235</name>
</gene>
<evidence type="ECO:0000313" key="2">
    <source>
        <dbReference type="EMBL" id="SDH81235.1"/>
    </source>
</evidence>
<dbReference type="Pfam" id="PF08909">
    <property type="entry name" value="DUF1854"/>
    <property type="match status" value="1"/>
</dbReference>
<organism evidence="2 3">
    <name type="scientific">Paenibacillus typhae</name>
    <dbReference type="NCBI Taxonomy" id="1174501"/>
    <lineage>
        <taxon>Bacteria</taxon>
        <taxon>Bacillati</taxon>
        <taxon>Bacillota</taxon>
        <taxon>Bacilli</taxon>
        <taxon>Bacillales</taxon>
        <taxon>Paenibacillaceae</taxon>
        <taxon>Paenibacillus</taxon>
    </lineage>
</organism>
<dbReference type="STRING" id="1174501.SAMN05216192_101235"/>
<proteinExistence type="predicted"/>
<evidence type="ECO:0000313" key="3">
    <source>
        <dbReference type="Proteomes" id="UP000199050"/>
    </source>
</evidence>
<dbReference type="Proteomes" id="UP000199050">
    <property type="component" value="Unassembled WGS sequence"/>
</dbReference>
<dbReference type="AlphaFoldDB" id="A0A1G8FGJ6"/>
<dbReference type="RefSeq" id="WP_090711358.1">
    <property type="nucleotide sequence ID" value="NZ_CBCSKY010000007.1"/>
</dbReference>